<evidence type="ECO:0000313" key="1">
    <source>
        <dbReference type="EMBL" id="CCC48354.1"/>
    </source>
</evidence>
<organism evidence="1">
    <name type="scientific">Trypanosoma vivax (strain Y486)</name>
    <dbReference type="NCBI Taxonomy" id="1055687"/>
    <lineage>
        <taxon>Eukaryota</taxon>
        <taxon>Discoba</taxon>
        <taxon>Euglenozoa</taxon>
        <taxon>Kinetoplastea</taxon>
        <taxon>Metakinetoplastina</taxon>
        <taxon>Trypanosomatida</taxon>
        <taxon>Trypanosomatidae</taxon>
        <taxon>Trypanosoma</taxon>
        <taxon>Duttonella</taxon>
    </lineage>
</organism>
<gene>
    <name evidence="1" type="ORF">TVY486_0601450</name>
</gene>
<dbReference type="EMBL" id="HE573022">
    <property type="protein sequence ID" value="CCC48354.1"/>
    <property type="molecule type" value="Genomic_DNA"/>
</dbReference>
<protein>
    <submittedName>
        <fullName evidence="1">Uncharacterized protein</fullName>
    </submittedName>
</protein>
<accession>G0TWL6</accession>
<reference evidence="1" key="1">
    <citation type="journal article" date="2012" name="Proc. Natl. Acad. Sci. U.S.A.">
        <title>Antigenic diversity is generated by distinct evolutionary mechanisms in African trypanosome species.</title>
        <authorList>
            <person name="Jackson A.P."/>
            <person name="Berry A."/>
            <person name="Aslett M."/>
            <person name="Allison H.C."/>
            <person name="Burton P."/>
            <person name="Vavrova-Anderson J."/>
            <person name="Brown R."/>
            <person name="Browne H."/>
            <person name="Corton N."/>
            <person name="Hauser H."/>
            <person name="Gamble J."/>
            <person name="Gilderthorp R."/>
            <person name="Marcello L."/>
            <person name="McQuillan J."/>
            <person name="Otto T.D."/>
            <person name="Quail M.A."/>
            <person name="Sanders M.J."/>
            <person name="van Tonder A."/>
            <person name="Ginger M.L."/>
            <person name="Field M.C."/>
            <person name="Barry J.D."/>
            <person name="Hertz-Fowler C."/>
            <person name="Berriman M."/>
        </authorList>
    </citation>
    <scope>NUCLEOTIDE SEQUENCE</scope>
    <source>
        <strain evidence="1">Y486</strain>
    </source>
</reference>
<name>G0TWL6_TRYVY</name>
<sequence>MHVFPFLDILPAYMVRVTHFIFTLLTHMDPRYNILSKHRSRITCAKIFLGISRPLYPLLFSSFPFLTHPFPRPSLSLYYRSSFCSVPIAGVPFFIFAQCARACTFPVPKYQLVPVLWDGCVCGVGVRCH</sequence>
<proteinExistence type="predicted"/>
<dbReference type="VEuPathDB" id="TriTrypDB:TvY486_0601450"/>
<dbReference type="AlphaFoldDB" id="G0TWL6"/>